<dbReference type="RefSeq" id="WP_209621488.1">
    <property type="nucleotide sequence ID" value="NZ_JAGJRS010000022.1"/>
</dbReference>
<accession>A0ABS4DQ73</accession>
<evidence type="ECO:0008006" key="3">
    <source>
        <dbReference type="Google" id="ProtNLM"/>
    </source>
</evidence>
<evidence type="ECO:0000313" key="2">
    <source>
        <dbReference type="Proteomes" id="UP000823790"/>
    </source>
</evidence>
<evidence type="ECO:0000313" key="1">
    <source>
        <dbReference type="EMBL" id="MBP1475207.1"/>
    </source>
</evidence>
<sequence length="172" mass="18192">MKKFAWVAGAALLLAACGGSQDTRVPVALGSLVTPASAPWLQVEQDTQDVEVRGLDDALTLKPTPPVSEVLQARLRQALEGSYFTDLVVQCEQVFAEMRVDTEATPASVTLELGTHCAIHARGLGSDKTYHVSPSMPAPARADYAKALSALLATGADDIARQLRADVDATPH</sequence>
<dbReference type="PROSITE" id="PS51257">
    <property type="entry name" value="PROKAR_LIPOPROTEIN"/>
    <property type="match status" value="1"/>
</dbReference>
<keyword evidence="2" id="KW-1185">Reference proteome</keyword>
<dbReference type="EMBL" id="JAGJRS010000022">
    <property type="protein sequence ID" value="MBP1475207.1"/>
    <property type="molecule type" value="Genomic_DNA"/>
</dbReference>
<name>A0ABS4DQ73_9GAMM</name>
<gene>
    <name evidence="1" type="ORF">J7I44_12910</name>
</gene>
<proteinExistence type="predicted"/>
<protein>
    <recommendedName>
        <fullName evidence="3">Lipoprotein</fullName>
    </recommendedName>
</protein>
<dbReference type="Proteomes" id="UP000823790">
    <property type="component" value="Unassembled WGS sequence"/>
</dbReference>
<reference evidence="1 2" key="1">
    <citation type="submission" date="2021-04" db="EMBL/GenBank/DDBJ databases">
        <authorList>
            <person name="Huq M.A."/>
        </authorList>
    </citation>
    <scope>NUCLEOTIDE SEQUENCE [LARGE SCALE GENOMIC DNA]</scope>
    <source>
        <strain evidence="1 2">MAH-13</strain>
    </source>
</reference>
<comment type="caution">
    <text evidence="1">The sequence shown here is derived from an EMBL/GenBank/DDBJ whole genome shotgun (WGS) entry which is preliminary data.</text>
</comment>
<organism evidence="1 2">
    <name type="scientific">Frateuria flava</name>
    <dbReference type="NCBI Taxonomy" id="2821489"/>
    <lineage>
        <taxon>Bacteria</taxon>
        <taxon>Pseudomonadati</taxon>
        <taxon>Pseudomonadota</taxon>
        <taxon>Gammaproteobacteria</taxon>
        <taxon>Lysobacterales</taxon>
        <taxon>Rhodanobacteraceae</taxon>
        <taxon>Frateuria</taxon>
    </lineage>
</organism>